<dbReference type="AlphaFoldDB" id="A0A8X6RTJ1"/>
<dbReference type="Proteomes" id="UP000887159">
    <property type="component" value="Unassembled WGS sequence"/>
</dbReference>
<comment type="caution">
    <text evidence="1">The sequence shown here is derived from an EMBL/GenBank/DDBJ whole genome shotgun (WGS) entry which is preliminary data.</text>
</comment>
<sequence>MVFLDGQQRRILLRYGVSNFINEELGILSHFSSAKRVCGGGRRPATQLPKHAVMRSGPLSTLAIPFV</sequence>
<gene>
    <name evidence="1" type="ORF">TNCV_1501021</name>
</gene>
<organism evidence="1 2">
    <name type="scientific">Trichonephila clavipes</name>
    <name type="common">Golden silk orbweaver</name>
    <name type="synonym">Nephila clavipes</name>
    <dbReference type="NCBI Taxonomy" id="2585209"/>
    <lineage>
        <taxon>Eukaryota</taxon>
        <taxon>Metazoa</taxon>
        <taxon>Ecdysozoa</taxon>
        <taxon>Arthropoda</taxon>
        <taxon>Chelicerata</taxon>
        <taxon>Arachnida</taxon>
        <taxon>Araneae</taxon>
        <taxon>Araneomorphae</taxon>
        <taxon>Entelegynae</taxon>
        <taxon>Araneoidea</taxon>
        <taxon>Nephilidae</taxon>
        <taxon>Trichonephila</taxon>
    </lineage>
</organism>
<accession>A0A8X6RTJ1</accession>
<reference evidence="1" key="1">
    <citation type="submission" date="2020-08" db="EMBL/GenBank/DDBJ databases">
        <title>Multicomponent nature underlies the extraordinary mechanical properties of spider dragline silk.</title>
        <authorList>
            <person name="Kono N."/>
            <person name="Nakamura H."/>
            <person name="Mori M."/>
            <person name="Yoshida Y."/>
            <person name="Ohtoshi R."/>
            <person name="Malay A.D."/>
            <person name="Moran D.A.P."/>
            <person name="Tomita M."/>
            <person name="Numata K."/>
            <person name="Arakawa K."/>
        </authorList>
    </citation>
    <scope>NUCLEOTIDE SEQUENCE</scope>
</reference>
<evidence type="ECO:0000313" key="2">
    <source>
        <dbReference type="Proteomes" id="UP000887159"/>
    </source>
</evidence>
<proteinExistence type="predicted"/>
<evidence type="ECO:0000313" key="1">
    <source>
        <dbReference type="EMBL" id="GFX98524.1"/>
    </source>
</evidence>
<name>A0A8X6RTJ1_TRICX</name>
<protein>
    <submittedName>
        <fullName evidence="1">Uncharacterized protein</fullName>
    </submittedName>
</protein>
<dbReference type="EMBL" id="BMAU01021203">
    <property type="protein sequence ID" value="GFX98524.1"/>
    <property type="molecule type" value="Genomic_DNA"/>
</dbReference>
<keyword evidence="2" id="KW-1185">Reference proteome</keyword>